<evidence type="ECO:0000259" key="4">
    <source>
        <dbReference type="PROSITE" id="PS50043"/>
    </source>
</evidence>
<feature type="domain" description="HTH luxR-type" evidence="4">
    <location>
        <begin position="813"/>
        <end position="878"/>
    </location>
</feature>
<dbReference type="SUPFAM" id="SSF52540">
    <property type="entry name" value="P-loop containing nucleoside triphosphate hydrolases"/>
    <property type="match status" value="1"/>
</dbReference>
<dbReference type="PANTHER" id="PTHR44688:SF16">
    <property type="entry name" value="DNA-BINDING TRANSCRIPTIONAL ACTIVATOR DEVR_DOSR"/>
    <property type="match status" value="1"/>
</dbReference>
<dbReference type="InterPro" id="IPR000792">
    <property type="entry name" value="Tscrpt_reg_LuxR_C"/>
</dbReference>
<evidence type="ECO:0000256" key="3">
    <source>
        <dbReference type="ARBA" id="ARBA00023163"/>
    </source>
</evidence>
<keyword evidence="2" id="KW-0238">DNA-binding</keyword>
<dbReference type="Gene3D" id="1.10.10.10">
    <property type="entry name" value="Winged helix-like DNA-binding domain superfamily/Winged helix DNA-binding domain"/>
    <property type="match status" value="1"/>
</dbReference>
<dbReference type="InterPro" id="IPR036388">
    <property type="entry name" value="WH-like_DNA-bd_sf"/>
</dbReference>
<dbReference type="RefSeq" id="WP_259503681.1">
    <property type="nucleotide sequence ID" value="NZ_JANLCM010000001.1"/>
</dbReference>
<dbReference type="EMBL" id="JANLCM010000001">
    <property type="protein sequence ID" value="MCS5716544.1"/>
    <property type="molecule type" value="Genomic_DNA"/>
</dbReference>
<dbReference type="Gene3D" id="3.40.50.300">
    <property type="entry name" value="P-loop containing nucleotide triphosphate hydrolases"/>
    <property type="match status" value="1"/>
</dbReference>
<dbReference type="InterPro" id="IPR016032">
    <property type="entry name" value="Sig_transdc_resp-reg_C-effctor"/>
</dbReference>
<dbReference type="Proteomes" id="UP001165584">
    <property type="component" value="Unassembled WGS sequence"/>
</dbReference>
<keyword evidence="6" id="KW-1185">Reference proteome</keyword>
<dbReference type="PANTHER" id="PTHR44688">
    <property type="entry name" value="DNA-BINDING TRANSCRIPTIONAL ACTIVATOR DEVR_DOSR"/>
    <property type="match status" value="1"/>
</dbReference>
<dbReference type="Pfam" id="PF00196">
    <property type="entry name" value="GerE"/>
    <property type="match status" value="1"/>
</dbReference>
<accession>A0ABT2GJZ8</accession>
<sequence length="896" mass="94830">MTPSKNAPQLPGGHRLRGRDRVFKQALLAIQRADAPSFVLVGGAPGVGRTTLLDALVEAIDCDRIVHRVRGNADLSTVPLGALAPVMAALPVEGDDSAIVEFHRAINRQGVVLVVDDAELLDATSLGVLEQVAQAGRATLLVARAAKVVADGSGAVTAGLTRHATITIELPALGQADASAIVKDRLGPSIGAAAAEEMVRLASGSTRTLSELIEASVGACDLSDDMGAWRENWPYVSEGLIASLPANPLATAPLVLDVLIVLAVAGELPVEQAGTSGVSETGAQQAEAAGLVTTRSRDGRIWVELAHPLYRPVLLSTVSELARAGFCAAGVDMLDGYSDHRVRRALLQLAAGYPVAPQLLIDLAHRELSERRYATAITLGEHAAGSAGADAALRAAGEYVEAQALSQIGRSREASEHFASAWAALNSVGADADRPFIAALAQAEGNHLAFRELRPDVAVSRVESILHRLDDRDRALVESDLAKWRLMSGQGIPLGVEQLALLGPVETPGDLNLLIMTATLQTMGGNLTLAGEAVTRGLAECDRFRQVLPNARDLLELSEVLVLSFTSRFTDARTAARRNLARAEKSNPSARGIWKFVLAIIELHAGSPARAWKLITEGRRDLVWRDIAGLLPTADALSAAVAARTGRFAIARSWLDQLTSAEVVDPKVELYACLARAWVSAASGRPGFAIRSLGPALHKAVDGGHLYLAALVAYEAVRIEPVVGATVMLPHLLAARHAFPLAESHARAVIARYDVLPIAKELAEAGLLGPAIDAARWAADHCNGDLVRASSAHRLADSWTVRAGVSMANRRAEQPRVTPLTDREWQLACGAAAHRTSAELAAEFGISVRTVDNHLARIYKKLGITGRRELSAELSELQLDGAYEGYGAERPTSGNR</sequence>
<dbReference type="SUPFAM" id="SSF46894">
    <property type="entry name" value="C-terminal effector domain of the bipartite response regulators"/>
    <property type="match status" value="1"/>
</dbReference>
<dbReference type="PROSITE" id="PS50043">
    <property type="entry name" value="HTH_LUXR_2"/>
    <property type="match status" value="1"/>
</dbReference>
<comment type="caution">
    <text evidence="5">The sequence shown here is derived from an EMBL/GenBank/DDBJ whole genome shotgun (WGS) entry which is preliminary data.</text>
</comment>
<evidence type="ECO:0000313" key="6">
    <source>
        <dbReference type="Proteomes" id="UP001165584"/>
    </source>
</evidence>
<evidence type="ECO:0000256" key="1">
    <source>
        <dbReference type="ARBA" id="ARBA00023015"/>
    </source>
</evidence>
<gene>
    <name evidence="5" type="ORF">N1027_00150</name>
</gene>
<evidence type="ECO:0000313" key="5">
    <source>
        <dbReference type="EMBL" id="MCS5716544.1"/>
    </source>
</evidence>
<keyword evidence="3" id="KW-0804">Transcription</keyword>
<dbReference type="InterPro" id="IPR027417">
    <property type="entry name" value="P-loop_NTPase"/>
</dbReference>
<organism evidence="5 6">
    <name type="scientific">Herbiconiux aconitum</name>
    <dbReference type="NCBI Taxonomy" id="2970913"/>
    <lineage>
        <taxon>Bacteria</taxon>
        <taxon>Bacillati</taxon>
        <taxon>Actinomycetota</taxon>
        <taxon>Actinomycetes</taxon>
        <taxon>Micrococcales</taxon>
        <taxon>Microbacteriaceae</taxon>
        <taxon>Herbiconiux</taxon>
    </lineage>
</organism>
<dbReference type="SMART" id="SM00421">
    <property type="entry name" value="HTH_LUXR"/>
    <property type="match status" value="1"/>
</dbReference>
<dbReference type="CDD" id="cd06170">
    <property type="entry name" value="LuxR_C_like"/>
    <property type="match status" value="1"/>
</dbReference>
<reference evidence="5" key="1">
    <citation type="submission" date="2022-08" db="EMBL/GenBank/DDBJ databases">
        <authorList>
            <person name="Deng Y."/>
            <person name="Han X.-F."/>
            <person name="Zhang Y.-Q."/>
        </authorList>
    </citation>
    <scope>NUCLEOTIDE SEQUENCE</scope>
    <source>
        <strain evidence="5">CPCC 205763</strain>
    </source>
</reference>
<evidence type="ECO:0000256" key="2">
    <source>
        <dbReference type="ARBA" id="ARBA00023125"/>
    </source>
</evidence>
<proteinExistence type="predicted"/>
<protein>
    <submittedName>
        <fullName evidence="5">LuxR family transcriptional regulator</fullName>
    </submittedName>
</protein>
<keyword evidence="1" id="KW-0805">Transcription regulation</keyword>
<name>A0ABT2GJZ8_9MICO</name>